<dbReference type="GO" id="GO:0003677">
    <property type="term" value="F:DNA binding"/>
    <property type="evidence" value="ECO:0007669"/>
    <property type="project" value="UniProtKB-UniRule"/>
</dbReference>
<evidence type="ECO:0000259" key="3">
    <source>
        <dbReference type="PROSITE" id="PS50977"/>
    </source>
</evidence>
<name>A0A5C4T4Z1_9BACL</name>
<evidence type="ECO:0000256" key="1">
    <source>
        <dbReference type="ARBA" id="ARBA00023125"/>
    </source>
</evidence>
<accession>A0A5C4T4Z1</accession>
<dbReference type="InterPro" id="IPR050464">
    <property type="entry name" value="Zeta_carotene_desat/Oxidored"/>
</dbReference>
<dbReference type="InterPro" id="IPR002937">
    <property type="entry name" value="Amino_oxidase"/>
</dbReference>
<dbReference type="GO" id="GO:0016491">
    <property type="term" value="F:oxidoreductase activity"/>
    <property type="evidence" value="ECO:0007669"/>
    <property type="project" value="InterPro"/>
</dbReference>
<dbReference type="PRINTS" id="PR00455">
    <property type="entry name" value="HTHTETR"/>
</dbReference>
<feature type="DNA-binding region" description="H-T-H motif" evidence="2">
    <location>
        <begin position="32"/>
        <end position="51"/>
    </location>
</feature>
<dbReference type="Gene3D" id="3.90.660.50">
    <property type="match status" value="1"/>
</dbReference>
<sequence>MNLMRPSTRKKRDLVIETALSLFMHKGYESVSVDDIIAATHTSKGTFYHYFKSKEDIVAEVGDRQRAIIEQWSKRSPTHVQSLESHINRLFLDLASNLSTYPRLIRSFNALCLQNDKLNRKQRDLSDYLLYALQRWLPNRHKAELLISVYNGIVLKWCLNEDGDGDLEQSIRTEFSMLWAGLRTNEPAGPLSVTPKQKEDPPMKVAVIGGGLAGLTAAAYLSEEPGIEGVLFERSPQLGGRAFTYEKAGFTLNYGAHAVYGIDRHKLTTLEKELGLSFSSKQVDKRKVMYEKHDQVTPAPLDFVNLMKTELLSTMQKVRFVGEITAIMANIHQIKNYRTLGDFLADSNADEDVKELWEHLVCSNFFITPEDARRVPGTVIADYYHNLFLSSRPVNYVLGSWAVITNQLKEKIEMSGQWEIALQEGIEGIRYEDRKFVLKSKSRELSFDRVVFAMPVQQVIKLLKGTAWEPFLAPYEGNTATEVMVYDVGLSRVVARPFSYISDMNNKLFISDVSATDYTLVPEGGQLLQGIAYLHDDFANEEQRKQYLEQRTGQMEQLFDRHYPGWKDAIAVKRVSKKAMVASVKNIASNSLLPNRLENVPFYFCGDGCTGKGELAERAFSSARNVAKHILKEAPQPAFV</sequence>
<dbReference type="Pfam" id="PF01593">
    <property type="entry name" value="Amino_oxidase"/>
    <property type="match status" value="1"/>
</dbReference>
<dbReference type="RefSeq" id="WP_139604374.1">
    <property type="nucleotide sequence ID" value="NZ_VDCQ01000033.1"/>
</dbReference>
<protein>
    <submittedName>
        <fullName evidence="4">TetR family transcriptional regulator</fullName>
    </submittedName>
</protein>
<evidence type="ECO:0000256" key="2">
    <source>
        <dbReference type="PROSITE-ProRule" id="PRU00335"/>
    </source>
</evidence>
<feature type="domain" description="HTH tetR-type" evidence="3">
    <location>
        <begin position="9"/>
        <end position="69"/>
    </location>
</feature>
<evidence type="ECO:0000313" key="5">
    <source>
        <dbReference type="Proteomes" id="UP000307943"/>
    </source>
</evidence>
<evidence type="ECO:0000313" key="4">
    <source>
        <dbReference type="EMBL" id="TNJ64124.1"/>
    </source>
</evidence>
<keyword evidence="5" id="KW-1185">Reference proteome</keyword>
<gene>
    <name evidence="4" type="ORF">FE784_21905</name>
</gene>
<dbReference type="InterPro" id="IPR009057">
    <property type="entry name" value="Homeodomain-like_sf"/>
</dbReference>
<dbReference type="InterPro" id="IPR036188">
    <property type="entry name" value="FAD/NAD-bd_sf"/>
</dbReference>
<dbReference type="SUPFAM" id="SSF46689">
    <property type="entry name" value="Homeodomain-like"/>
    <property type="match status" value="1"/>
</dbReference>
<organism evidence="4 5">
    <name type="scientific">Paenibacillus hemerocallicola</name>
    <dbReference type="NCBI Taxonomy" id="1172614"/>
    <lineage>
        <taxon>Bacteria</taxon>
        <taxon>Bacillati</taxon>
        <taxon>Bacillota</taxon>
        <taxon>Bacilli</taxon>
        <taxon>Bacillales</taxon>
        <taxon>Paenibacillaceae</taxon>
        <taxon>Paenibacillus</taxon>
    </lineage>
</organism>
<keyword evidence="1 2" id="KW-0238">DNA-binding</keyword>
<dbReference type="PROSITE" id="PS50977">
    <property type="entry name" value="HTH_TETR_2"/>
    <property type="match status" value="1"/>
</dbReference>
<reference evidence="4 5" key="1">
    <citation type="submission" date="2019-05" db="EMBL/GenBank/DDBJ databases">
        <title>We sequenced the genome of Paenibacillus hemerocallicola KCTC 33185 for further insight into its adaptation and study the phylogeny of Paenibacillus.</title>
        <authorList>
            <person name="Narsing Rao M.P."/>
        </authorList>
    </citation>
    <scope>NUCLEOTIDE SEQUENCE [LARGE SCALE GENOMIC DNA]</scope>
    <source>
        <strain evidence="4 5">KCTC 33185</strain>
    </source>
</reference>
<comment type="caution">
    <text evidence="4">The sequence shown here is derived from an EMBL/GenBank/DDBJ whole genome shotgun (WGS) entry which is preliminary data.</text>
</comment>
<dbReference type="EMBL" id="VDCQ01000033">
    <property type="protein sequence ID" value="TNJ64124.1"/>
    <property type="molecule type" value="Genomic_DNA"/>
</dbReference>
<dbReference type="PANTHER" id="PTHR42923">
    <property type="entry name" value="PROTOPORPHYRINOGEN OXIDASE"/>
    <property type="match status" value="1"/>
</dbReference>
<dbReference type="OrthoDB" id="269318at2"/>
<dbReference type="Proteomes" id="UP000307943">
    <property type="component" value="Unassembled WGS sequence"/>
</dbReference>
<dbReference type="SUPFAM" id="SSF51905">
    <property type="entry name" value="FAD/NAD(P)-binding domain"/>
    <property type="match status" value="1"/>
</dbReference>
<dbReference type="Gene3D" id="1.10.357.10">
    <property type="entry name" value="Tetracycline Repressor, domain 2"/>
    <property type="match status" value="1"/>
</dbReference>
<dbReference type="InterPro" id="IPR001647">
    <property type="entry name" value="HTH_TetR"/>
</dbReference>
<dbReference type="Gene3D" id="3.50.50.60">
    <property type="entry name" value="FAD/NAD(P)-binding domain"/>
    <property type="match status" value="1"/>
</dbReference>
<proteinExistence type="predicted"/>
<dbReference type="AlphaFoldDB" id="A0A5C4T4Z1"/>
<dbReference type="Pfam" id="PF00440">
    <property type="entry name" value="TetR_N"/>
    <property type="match status" value="1"/>
</dbReference>